<evidence type="ECO:0000313" key="3">
    <source>
        <dbReference type="Proteomes" id="UP000199208"/>
    </source>
</evidence>
<evidence type="ECO:0000313" key="2">
    <source>
        <dbReference type="EMBL" id="SCZ82098.1"/>
    </source>
</evidence>
<dbReference type="SUPFAM" id="SSF46955">
    <property type="entry name" value="Putative DNA-binding domain"/>
    <property type="match status" value="1"/>
</dbReference>
<dbReference type="Pfam" id="PF12728">
    <property type="entry name" value="HTH_17"/>
    <property type="match status" value="1"/>
</dbReference>
<feature type="domain" description="Helix-turn-helix" evidence="1">
    <location>
        <begin position="28"/>
        <end position="76"/>
    </location>
</feature>
<sequence length="85" mass="9629">MNELENSKVVYNKKQSRMTIDEIEKLKFLSVQQAADVAGGGRRVIYNWIAEGRIPAARVGNAYMIPTVAFLKYLEDLAAENLIKR</sequence>
<dbReference type="RefSeq" id="WP_092593538.1">
    <property type="nucleotide sequence ID" value="NZ_FMWL01000034.1"/>
</dbReference>
<gene>
    <name evidence="2" type="ORF">SAMN03080599_03355</name>
</gene>
<accession>A0A1G5S7A6</accession>
<evidence type="ECO:0000259" key="1">
    <source>
        <dbReference type="Pfam" id="PF12728"/>
    </source>
</evidence>
<organism evidence="2 3">
    <name type="scientific">Acidaminobacter hydrogenoformans DSM 2784</name>
    <dbReference type="NCBI Taxonomy" id="1120920"/>
    <lineage>
        <taxon>Bacteria</taxon>
        <taxon>Bacillati</taxon>
        <taxon>Bacillota</taxon>
        <taxon>Clostridia</taxon>
        <taxon>Peptostreptococcales</taxon>
        <taxon>Acidaminobacteraceae</taxon>
        <taxon>Acidaminobacter</taxon>
    </lineage>
</organism>
<protein>
    <submittedName>
        <fullName evidence="2">DNA binding domain-containing protein, excisionase family</fullName>
    </submittedName>
</protein>
<dbReference type="InterPro" id="IPR009061">
    <property type="entry name" value="DNA-bd_dom_put_sf"/>
</dbReference>
<dbReference type="OrthoDB" id="9812340at2"/>
<reference evidence="2 3" key="1">
    <citation type="submission" date="2016-10" db="EMBL/GenBank/DDBJ databases">
        <authorList>
            <person name="de Groot N.N."/>
        </authorList>
    </citation>
    <scope>NUCLEOTIDE SEQUENCE [LARGE SCALE GENOMIC DNA]</scope>
    <source>
        <strain evidence="2 3">DSM 2784</strain>
    </source>
</reference>
<dbReference type="EMBL" id="FMWL01000034">
    <property type="protein sequence ID" value="SCZ82098.1"/>
    <property type="molecule type" value="Genomic_DNA"/>
</dbReference>
<proteinExistence type="predicted"/>
<dbReference type="GO" id="GO:0003677">
    <property type="term" value="F:DNA binding"/>
    <property type="evidence" value="ECO:0007669"/>
    <property type="project" value="InterPro"/>
</dbReference>
<name>A0A1G5S7A6_9FIRM</name>
<dbReference type="Proteomes" id="UP000199208">
    <property type="component" value="Unassembled WGS sequence"/>
</dbReference>
<dbReference type="STRING" id="1120920.SAMN03080599_03355"/>
<keyword evidence="3" id="KW-1185">Reference proteome</keyword>
<dbReference type="NCBIfam" id="TIGR01764">
    <property type="entry name" value="excise"/>
    <property type="match status" value="1"/>
</dbReference>
<dbReference type="InterPro" id="IPR010093">
    <property type="entry name" value="SinI_DNA-bd"/>
</dbReference>
<dbReference type="InterPro" id="IPR041657">
    <property type="entry name" value="HTH_17"/>
</dbReference>
<dbReference type="AlphaFoldDB" id="A0A1G5S7A6"/>